<organism evidence="2 3">
    <name type="scientific">Citricoccus parietis</name>
    <dbReference type="NCBI Taxonomy" id="592307"/>
    <lineage>
        <taxon>Bacteria</taxon>
        <taxon>Bacillati</taxon>
        <taxon>Actinomycetota</taxon>
        <taxon>Actinomycetes</taxon>
        <taxon>Micrococcales</taxon>
        <taxon>Micrococcaceae</taxon>
        <taxon>Citricoccus</taxon>
    </lineage>
</organism>
<evidence type="ECO:0000313" key="2">
    <source>
        <dbReference type="EMBL" id="MFB9073124.1"/>
    </source>
</evidence>
<sequence length="112" mass="12103">MTTPAREHCGSTSTAASCPVGQRKPPCATWQIWPRPRGVSRTPATWTIGTSCSSAQARPPVELSRKPGCGMRTVRCSWPNSPRPQTRGMCTSGRWWPSACNPSPASPCNHPD</sequence>
<reference evidence="2 3" key="1">
    <citation type="submission" date="2024-09" db="EMBL/GenBank/DDBJ databases">
        <authorList>
            <person name="Sun Q."/>
            <person name="Mori K."/>
        </authorList>
    </citation>
    <scope>NUCLEOTIDE SEQUENCE [LARGE SCALE GENOMIC DNA]</scope>
    <source>
        <strain evidence="2 3">CCM 7609</strain>
    </source>
</reference>
<evidence type="ECO:0000313" key="3">
    <source>
        <dbReference type="Proteomes" id="UP001589575"/>
    </source>
</evidence>
<comment type="caution">
    <text evidence="2">The sequence shown here is derived from an EMBL/GenBank/DDBJ whole genome shotgun (WGS) entry which is preliminary data.</text>
</comment>
<gene>
    <name evidence="2" type="ORF">ACFFX0_18710</name>
</gene>
<name>A0ABV5G2G8_9MICC</name>
<dbReference type="Proteomes" id="UP001589575">
    <property type="component" value="Unassembled WGS sequence"/>
</dbReference>
<feature type="region of interest" description="Disordered" evidence="1">
    <location>
        <begin position="1"/>
        <end position="24"/>
    </location>
</feature>
<evidence type="ECO:0000256" key="1">
    <source>
        <dbReference type="SAM" id="MobiDB-lite"/>
    </source>
</evidence>
<protein>
    <submittedName>
        <fullName evidence="2">Uncharacterized protein</fullName>
    </submittedName>
</protein>
<dbReference type="EMBL" id="JBHMFI010000001">
    <property type="protein sequence ID" value="MFB9073124.1"/>
    <property type="molecule type" value="Genomic_DNA"/>
</dbReference>
<keyword evidence="3" id="KW-1185">Reference proteome</keyword>
<proteinExistence type="predicted"/>
<dbReference type="PROSITE" id="PS51257">
    <property type="entry name" value="PROKAR_LIPOPROTEIN"/>
    <property type="match status" value="1"/>
</dbReference>
<accession>A0ABV5G2G8</accession>